<feature type="domain" description="Glycosyl transferase family 1" evidence="1">
    <location>
        <begin position="173"/>
        <end position="324"/>
    </location>
</feature>
<gene>
    <name evidence="3" type="ORF">D779_0024</name>
</gene>
<protein>
    <submittedName>
        <fullName evidence="3">Glycosyl transferase, group 1</fullName>
    </submittedName>
</protein>
<dbReference type="SUPFAM" id="SSF53756">
    <property type="entry name" value="UDP-Glycosyltransferase/glycogen phosphorylase"/>
    <property type="match status" value="1"/>
</dbReference>
<reference evidence="3 4" key="1">
    <citation type="submission" date="2012-11" db="EMBL/GenBank/DDBJ databases">
        <title>Genome assembly of Thiorhodococcus sp. AK35.</title>
        <authorList>
            <person name="Nupur N."/>
            <person name="Khatri I."/>
            <person name="Subramanian S."/>
            <person name="Pinnaka A."/>
        </authorList>
    </citation>
    <scope>NUCLEOTIDE SEQUENCE [LARGE SCALE GENOMIC DNA]</scope>
    <source>
        <strain evidence="3 4">AK35</strain>
    </source>
</reference>
<dbReference type="InterPro" id="IPR028098">
    <property type="entry name" value="Glyco_trans_4-like_N"/>
</dbReference>
<evidence type="ECO:0000259" key="1">
    <source>
        <dbReference type="Pfam" id="PF00534"/>
    </source>
</evidence>
<comment type="caution">
    <text evidence="3">The sequence shown here is derived from an EMBL/GenBank/DDBJ whole genome shotgun (WGS) entry which is preliminary data.</text>
</comment>
<dbReference type="STRING" id="1249627.D779_0024"/>
<evidence type="ECO:0000313" key="4">
    <source>
        <dbReference type="Proteomes" id="UP000019460"/>
    </source>
</evidence>
<dbReference type="PANTHER" id="PTHR12526">
    <property type="entry name" value="GLYCOSYLTRANSFERASE"/>
    <property type="match status" value="1"/>
</dbReference>
<dbReference type="AlphaFoldDB" id="W9VM69"/>
<dbReference type="PANTHER" id="PTHR12526:SF630">
    <property type="entry name" value="GLYCOSYLTRANSFERASE"/>
    <property type="match status" value="1"/>
</dbReference>
<evidence type="ECO:0000259" key="2">
    <source>
        <dbReference type="Pfam" id="PF13439"/>
    </source>
</evidence>
<dbReference type="Gene3D" id="3.40.50.2000">
    <property type="entry name" value="Glycogen Phosphorylase B"/>
    <property type="match status" value="2"/>
</dbReference>
<dbReference type="CDD" id="cd03811">
    <property type="entry name" value="GT4_GT28_WabH-like"/>
    <property type="match status" value="1"/>
</dbReference>
<dbReference type="Pfam" id="PF00534">
    <property type="entry name" value="Glycos_transf_1"/>
    <property type="match status" value="1"/>
</dbReference>
<dbReference type="EMBL" id="AONC01000001">
    <property type="protein sequence ID" value="EXJ17197.1"/>
    <property type="molecule type" value="Genomic_DNA"/>
</dbReference>
<dbReference type="GO" id="GO:1901135">
    <property type="term" value="P:carbohydrate derivative metabolic process"/>
    <property type="evidence" value="ECO:0007669"/>
    <property type="project" value="UniProtKB-ARBA"/>
</dbReference>
<dbReference type="Proteomes" id="UP000019460">
    <property type="component" value="Unassembled WGS sequence"/>
</dbReference>
<dbReference type="Pfam" id="PF13439">
    <property type="entry name" value="Glyco_transf_4"/>
    <property type="match status" value="1"/>
</dbReference>
<evidence type="ECO:0000313" key="3">
    <source>
        <dbReference type="EMBL" id="EXJ17197.1"/>
    </source>
</evidence>
<dbReference type="InterPro" id="IPR001296">
    <property type="entry name" value="Glyco_trans_1"/>
</dbReference>
<accession>W9VM69</accession>
<proteinExistence type="predicted"/>
<dbReference type="GO" id="GO:0016757">
    <property type="term" value="F:glycosyltransferase activity"/>
    <property type="evidence" value="ECO:0007669"/>
    <property type="project" value="InterPro"/>
</dbReference>
<sequence length="348" mass="38123">MLVNLLRGFVDLGQCVDLVLVRGDSPHLARLPAEVRQVRLDVEHSLLAVPALARYLRACRPAALLAAKDRAGRAAVLARALSGTDTPILMRLGTNLSTAMEERTAVERWLRYAPIRLLYPRVERIVAVSEGVAEDTARIARFPRARIRVIRNPVITPELSAQAAEPCVHPWLQPGEPPVVMGVGRLQRQKDFPTLIRAFARLRERHACRLMILGEGAARPKLESLIREMGLDEVVDLPGFQSNPYAFLTRASLFVLSSAWEGSPNVLTEAMALGVPVVSTDCPSGPREILDAGRHGPLVPVGDVEALAEAMMQTLEAPTPAERLQGAVAEYEQSRSARRYLEALGLEV</sequence>
<name>W9VM69_9GAMM</name>
<feature type="domain" description="Glycosyltransferase subfamily 4-like N-terminal" evidence="2">
    <location>
        <begin position="2"/>
        <end position="154"/>
    </location>
</feature>
<keyword evidence="3" id="KW-0808">Transferase</keyword>
<organism evidence="3 4">
    <name type="scientific">Imhoffiella purpurea</name>
    <dbReference type="NCBI Taxonomy" id="1249627"/>
    <lineage>
        <taxon>Bacteria</taxon>
        <taxon>Pseudomonadati</taxon>
        <taxon>Pseudomonadota</taxon>
        <taxon>Gammaproteobacteria</taxon>
        <taxon>Chromatiales</taxon>
        <taxon>Chromatiaceae</taxon>
        <taxon>Imhoffiella</taxon>
    </lineage>
</organism>
<keyword evidence="4" id="KW-1185">Reference proteome</keyword>
<dbReference type="PATRIC" id="fig|1249627.3.peg.23"/>
<dbReference type="eggNOG" id="COG0438">
    <property type="taxonomic scope" value="Bacteria"/>
</dbReference>